<feature type="transmembrane region" description="Helical" evidence="6">
    <location>
        <begin position="21"/>
        <end position="41"/>
    </location>
</feature>
<comment type="caution">
    <text evidence="7">The sequence shown here is derived from an EMBL/GenBank/DDBJ whole genome shotgun (WGS) entry which is preliminary data.</text>
</comment>
<dbReference type="InterPro" id="IPR001991">
    <property type="entry name" value="Na-dicarboxylate_symporter"/>
</dbReference>
<reference evidence="7 8" key="1">
    <citation type="journal article" date="2018" name="Sci. Rep.">
        <title>Genomic signatures of local adaptation to the degree of environmental predictability in rotifers.</title>
        <authorList>
            <person name="Franch-Gras L."/>
            <person name="Hahn C."/>
            <person name="Garcia-Roger E.M."/>
            <person name="Carmona M.J."/>
            <person name="Serra M."/>
            <person name="Gomez A."/>
        </authorList>
    </citation>
    <scope>NUCLEOTIDE SEQUENCE [LARGE SCALE GENOMIC DNA]</scope>
    <source>
        <strain evidence="7">HYR1</strain>
    </source>
</reference>
<dbReference type="STRING" id="10195.A0A3M7P3R8"/>
<proteinExistence type="inferred from homology"/>
<keyword evidence="8" id="KW-1185">Reference proteome</keyword>
<feature type="transmembrane region" description="Helical" evidence="6">
    <location>
        <begin position="61"/>
        <end position="80"/>
    </location>
</feature>
<keyword evidence="4 6" id="KW-1133">Transmembrane helix</keyword>
<dbReference type="InterPro" id="IPR050746">
    <property type="entry name" value="DAACS"/>
</dbReference>
<dbReference type="GO" id="GO:0015175">
    <property type="term" value="F:neutral L-amino acid transmembrane transporter activity"/>
    <property type="evidence" value="ECO:0007669"/>
    <property type="project" value="TreeGrafter"/>
</dbReference>
<evidence type="ECO:0000256" key="3">
    <source>
        <dbReference type="ARBA" id="ARBA00022692"/>
    </source>
</evidence>
<dbReference type="GO" id="GO:0015501">
    <property type="term" value="F:glutamate:sodium symporter activity"/>
    <property type="evidence" value="ECO:0007669"/>
    <property type="project" value="TreeGrafter"/>
</dbReference>
<dbReference type="PRINTS" id="PR00173">
    <property type="entry name" value="EDTRNSPORT"/>
</dbReference>
<evidence type="ECO:0000313" key="8">
    <source>
        <dbReference type="Proteomes" id="UP000276133"/>
    </source>
</evidence>
<dbReference type="SUPFAM" id="SSF118215">
    <property type="entry name" value="Proton glutamate symport protein"/>
    <property type="match status" value="1"/>
</dbReference>
<dbReference type="InterPro" id="IPR036458">
    <property type="entry name" value="Na:dicarbo_symporter_sf"/>
</dbReference>
<evidence type="ECO:0000256" key="1">
    <source>
        <dbReference type="ARBA" id="ARBA00004141"/>
    </source>
</evidence>
<dbReference type="PANTHER" id="PTHR11958:SF111">
    <property type="entry name" value="AMINO ACID TRANSPORTER"/>
    <property type="match status" value="1"/>
</dbReference>
<dbReference type="Proteomes" id="UP000276133">
    <property type="component" value="Unassembled WGS sequence"/>
</dbReference>
<organism evidence="7 8">
    <name type="scientific">Brachionus plicatilis</name>
    <name type="common">Marine rotifer</name>
    <name type="synonym">Brachionus muelleri</name>
    <dbReference type="NCBI Taxonomy" id="10195"/>
    <lineage>
        <taxon>Eukaryota</taxon>
        <taxon>Metazoa</taxon>
        <taxon>Spiralia</taxon>
        <taxon>Gnathifera</taxon>
        <taxon>Rotifera</taxon>
        <taxon>Eurotatoria</taxon>
        <taxon>Monogononta</taxon>
        <taxon>Pseudotrocha</taxon>
        <taxon>Ploima</taxon>
        <taxon>Brachionidae</taxon>
        <taxon>Brachionus</taxon>
    </lineage>
</organism>
<dbReference type="PANTHER" id="PTHR11958">
    <property type="entry name" value="SODIUM/DICARBOXYLATE SYMPORTER-RELATED"/>
    <property type="match status" value="1"/>
</dbReference>
<dbReference type="AlphaFoldDB" id="A0A3M7P3R8"/>
<evidence type="ECO:0000256" key="2">
    <source>
        <dbReference type="ARBA" id="ARBA00022448"/>
    </source>
</evidence>
<dbReference type="Gene3D" id="1.10.3860.10">
    <property type="entry name" value="Sodium:dicarboxylate symporter"/>
    <property type="match status" value="1"/>
</dbReference>
<evidence type="ECO:0000256" key="4">
    <source>
        <dbReference type="ARBA" id="ARBA00022989"/>
    </source>
</evidence>
<keyword evidence="3 6" id="KW-0812">Transmembrane</keyword>
<feature type="transmembrane region" description="Helical" evidence="6">
    <location>
        <begin position="92"/>
        <end position="119"/>
    </location>
</feature>
<evidence type="ECO:0000256" key="5">
    <source>
        <dbReference type="ARBA" id="ARBA00023136"/>
    </source>
</evidence>
<comment type="subcellular location">
    <subcellularLocation>
        <location evidence="1 6">Membrane</location>
        <topology evidence="1 6">Multi-pass membrane protein</topology>
    </subcellularLocation>
</comment>
<feature type="transmembrane region" description="Helical" evidence="6">
    <location>
        <begin position="230"/>
        <end position="251"/>
    </location>
</feature>
<evidence type="ECO:0000313" key="7">
    <source>
        <dbReference type="EMBL" id="RMZ93708.1"/>
    </source>
</evidence>
<comment type="similarity">
    <text evidence="6">Belongs to the dicarboxylate/amino acid:cation symporter (DAACS) (TC 2.A.23) family.</text>
</comment>
<feature type="transmembrane region" description="Helical" evidence="6">
    <location>
        <begin position="263"/>
        <end position="289"/>
    </location>
</feature>
<feature type="transmembrane region" description="Helical" evidence="6">
    <location>
        <begin position="342"/>
        <end position="363"/>
    </location>
</feature>
<dbReference type="EMBL" id="REGN01013608">
    <property type="protein sequence ID" value="RMZ93708.1"/>
    <property type="molecule type" value="Genomic_DNA"/>
</dbReference>
<keyword evidence="6" id="KW-0769">Symport</keyword>
<feature type="transmembrane region" description="Helical" evidence="6">
    <location>
        <begin position="192"/>
        <end position="209"/>
    </location>
</feature>
<dbReference type="Pfam" id="PF00375">
    <property type="entry name" value="SDF"/>
    <property type="match status" value="1"/>
</dbReference>
<gene>
    <name evidence="7" type="ORF">BpHYR1_017129</name>
</gene>
<sequence length="642" mass="72024">MNPDYVEVKRFSRVVRVLKTHWLLVSILISIVIGFAIGIGLKSAKIDKEIVQWLTLPGNLFIRSLELLIVPVVFVGVVAATGSLSAKSNLKITLICVGLCFLTHILATIVGLFGSLVLVSLSSKNIDSSDRVESVGKQKTAYDIIADILRNLIPKNIIKATTNQELTRYYLVNTTNSSVYVRKVEYIEGTNILGILIFALLIGLSASVLDKRAELFREFFRSCNDVVILVLRWLILVAPIGIASLIIEAIYDVDDLGDSFKKIGLFTGICIAALLVYGIFVLALMFFVLTRKNPLKYYLSFMEPMLLAFASTSGAVCIHKSIDICENELEIDSRMARFTIPFYTTLQADGSSIFIVMACAFLSNYYGFELTAGDYIVIIIMTSILCLCLPSVPSSSIVTILVVLNAINFTEVNIAILYTVEWLLDRTRTAVNLYSHCFCAVITFELCKKDLDHLELGDHAHVHIEDSQIPLNQISNETNLEEDITKYSKNNRTNLVDLSVCWHRMSEAKSSDLSDELIAKMGPVQDNVDGTIRTDELTKKSYQQEFSSLIIKKTYERTGFDASQILNFKDQSFGKITEQLQFITIQSPNLLSSSTKTLIEQINVFNRYNQSKFNDLKYKLMNVIKILSTFKSIVSSFYEMET</sequence>
<accession>A0A3M7P3R8</accession>
<evidence type="ECO:0000256" key="6">
    <source>
        <dbReference type="RuleBase" id="RU361216"/>
    </source>
</evidence>
<keyword evidence="2 6" id="KW-0813">Transport</keyword>
<keyword evidence="5 6" id="KW-0472">Membrane</keyword>
<feature type="transmembrane region" description="Helical" evidence="6">
    <location>
        <begin position="398"/>
        <end position="420"/>
    </location>
</feature>
<dbReference type="GO" id="GO:0005886">
    <property type="term" value="C:plasma membrane"/>
    <property type="evidence" value="ECO:0007669"/>
    <property type="project" value="TreeGrafter"/>
</dbReference>
<feature type="transmembrane region" description="Helical" evidence="6">
    <location>
        <begin position="375"/>
        <end position="392"/>
    </location>
</feature>
<name>A0A3M7P3R8_BRAPC</name>
<dbReference type="OrthoDB" id="5877963at2759"/>
<protein>
    <recommendedName>
        <fullName evidence="6">Amino acid transporter</fullName>
    </recommendedName>
</protein>
<dbReference type="GO" id="GO:0005313">
    <property type="term" value="F:L-glutamate transmembrane transporter activity"/>
    <property type="evidence" value="ECO:0007669"/>
    <property type="project" value="TreeGrafter"/>
</dbReference>